<dbReference type="InterPro" id="IPR010060">
    <property type="entry name" value="NRPS_synth"/>
</dbReference>
<dbReference type="OrthoDB" id="4317020at2"/>
<sequence>MIEVNFNKAIAVVTKARENGVVLFLEDGKIKFKTPKNTGIAPELLEEIKLHREEIKALLHQAGAGDEEQIIAGAAAAASDIRLSYSQERLWFIDQLEGSVKYHIPIVLKLKGDLQITALRDALRTIVNRHEVLRTVFRETGGVATQLVLGKDAWDLDVLTPDYYNDPAALPVAIQAIIDKPFDLSTDHMLRAHLIAPGTDEYLLVAVLHHIAADGWSTGIIVEELVELYHALVKGVIPELPVVHTQYADYALWQRKYLSGKTLEAQLQYWKDKLSGTAVLELPADYPRPASQSNRGAIVSFSLDSDISEKVKAFSKQEGVTVFMTLLAAFKVLLYRYTGQDDICVGTPVAGRTRKELENLIGFFINSLALRSDMSGQPAFNTLLQQIKQTTLAAYDHQELPFEKIVEAVVKERDLARNPLFQVMFALQNMPASPELELDGVTFSFVGTEHTTAKFDLTCSMEESESGFTGRMEYCTDLFNEQTINRMIGHFRQLLTAILEAPDTMISVLPLLTDDERQQALTAFNNTAVDYAGDQSVPALFAAQAAQTPDAVAVMFGETVLHYGALQERSNQLAHYLRSKGVQKGSLVPVCMERSLEMMIGILAVLKAGAAYMPLDPAYPAERLNFMLEESRSNLLLTTTTFNERFTKERPETELIFLDKLPELLEAQPVADLDNLPSPQDLAYVMYTSGSTGKPKGVLVTHRNITSLVLQPNYVSLKNTDRILSAGSLAFDATTFEYWGMLLNGGGLVLSAENSLLDSAVFKQELYSKEVTALFITTSWFNQLVDTDVTVFARLSAILVGGEKMSEKHAERFRQAYPNINISNIYGPTENTTFSLSYHINSQGLTASTPIGVPLNNRTAYVLDAAQQLVPVGVAGELYVGGDGLSLGYLDRPELTAEKFVPNPFSEEPGARLYRTGDRARWQPDGNIVYLGRMDDQVKIRGFRIEPGEVESVLLASELVTQGVVVVRTDDKGVKRLAAYVVAAGTFDREAILAYLKEKLPEYMVPSLLVPMEKLPVTANGKIDKKALPEPDMTGLSSYTYVAPQSKAGRDMAQIWQDLLGIERVGIYDNFFELGGDSIITIQVVSRARRAGYKLHPRDLFTHQTIERLEVLMAEQKEQGTTGEQGLLTGDCGLLPVQQWFFDTNAGAAGHFNQSALLGVEKEVTPAHLAAAIKALVRYHDALRFVYQKDDQGWHQTYGTYEAGLEIKDMREVAAADLAEHIAAYSREVHRSLDITKGILMRAVLLQTADTVVANRLLIVVHHLAVDGVSWRILAEDLEVLLKQAVGEETITLSLDKGNSYRQWVEALTAYAGQRRLTSQLPYWEKTVAAGQEQRIRTTGNFDGPVSIADFSSLETKLDATFTQQLLQEAPRAYHTEINDILLSALALAVAKWNQASRVCIGLESHGRQDIGSMDMSRTVGWFTSLYPVLLETGGSTAPGEILKSVKEQLRSIPDKGIGFGVLKHLAKTTSLQGKDPWDIVFNYLGQSDHVVKQQGFLSLVNESSGAGVGEEYVMQEKIALNSIVRDGALVLVWTFSTRHFDEQQIQALAADYIAQLQTLTAHCATLETPVFTPSDYGLNGIVSNNELDAFLDAVHTGPSRRDQISGLYRLSALQEGMLFHSLYDKTSGAYIEQFACDLLSLQPAAFRTAWEQLIRQHSILRTAFFSDEAAIPLQGIFKEVSLPLEILDYSQMDETRQQQAIRDFMLADSRKAFDFKVAPLMRIALIRLKDDNYRLLWTFHHILFDGWSVPILVEELLRAYEAAVKGEVMPAAPEDRYEDFIRYLDKQDQEQEASYWSNYMQGVEEATLLPFIKAGVDRTKETGDYKDHLVKLDTAASAKIAAFAHQHHITINTLMQGVWACLLYHYTGHENITYGVTVSGRPEDLPGIEQRVGLYINTIPLHAAIQEDKPLVQWLQELQANQLQSREFQHTGLDAIQRWSGLAGELFDSLLVFENYPVSKVIEAESWQLQVENVAVQEKTNYPLTILIGAGAVINIRFSYNSHLLPVVYMEAIAGHFETILQQMLENAAAPLPALQWLTPLEQQQLLTFNNTAVTWPEYKNLVELFSAQVRRTPNAIAVVFEDTALSYRELDEYTNQLAHYLNSKGVKQETLVPVCLERSLDMIVAIWSILKAGGAYVPVDPAYPQERIAHMLSDTHADIILTDKTGVSALPAGTTGIILLDEEKEQIRSYAVTPPQQAIDPNQLAYVIYTSGSTGKPKGVMNEHAGVVNRLLWTQQYFSLTKEDAVLQKTTFCFDVSVWELLWPLISGARLVMAVPDGQKDTDYLKSAIDRYGITTIHFVPSMLHIFLENVSQGEVPGLRRVLCSGEALKSQHVSSFREKIPHAGLYNLYGPTEAAIDVTCWDVPADFQETDIVSIGKPVANTQLYILDSTGNSLPAGVFGELHIGGVQVARGYLNRDTLTQEKFVKDPFNHMPGARLYKTGDWCRWLPDGNIEYAGRIDDQVKIRGYRIELGEIESVLLESELVREAVVTARDAADGSKRLIGYVVPTGNFDRTAIMDGLKRRLPDYMIPALLMELSALPLTASGKVNRKALPNPDAAALASSEYVAPRNETEQLLTGIWEHILDIPRVGVNDNFFALGGNSLLSMRLVAALRKQLQIELPVKSVFTHPSVALLADFILHQEQEVTILPAIEAAPRPEKIPLSFSQERLWFIDQLEGSVQYHIPVVLRLKGALNKVALTAALQGIVNRHEILRTVIEQDDGQAWQRIQDKDSWQLHITDEPVFREDPLALSSMVQSLVHAPFDLSRDHMLRAHLIMLSEEEHLLVTVVHHIASDGWSSAVIVKELVALYTAAIRNEAVSLPLLPLQYADYAIWQRRYLSDDVLAVQLEYWKEKLHSTEVLQLPTDHARPAVQSTRGAVTWFRLDKELTAQLRSLSRQQDVTLFMTLLAAFKVLLYRYSGQEDVCVGSPVAGRTRQETEALVGFFINTLALRSHVNGQQPFSTLLQQIKETTLGAYQHQEIPFEKIVEAVIKERDLSRSPLFQVMFLLQNMPATPALELEGLQLSAEPLSYATTQFDLSFTMEDSADGLSGSIEYCVDLFSPDTIDRMVRHFEQLLRGIAEAPGTLIQAIPMLGREEEKQLLFTFNDTRSEQPELAGKTLINLFTEQAMRTPAATALVFENAALTYQELEERAGQLACLLAHKGIRAGSLVPLCVDRSLEMMIAILGILKAGGAYVPLDPLHPAERISRILEDLGTGKLIITTGTHQYLFNQQDDTELILLDEWRNERQLQHLPDVLPSATPSDPAYVIYTSGSTGKPKGVVISNESIVNFISHRSRDFGIDHADRVLQFSNYCFDAAVEQMFLPLVNGAVLVMIPEALRLDRQQFEQLLEQEKVTHLDTTPGFLSSITPGNYGSLRRVVSGGEACSLHLAMEWGRHVDFYNEYGPTETTVVATAYLFRPQDIGKRDMLPIGKPLTNVNVYILDVAGQPIPLGVAGELYIGGVQVAKGYLNNPALTAEKFVADPFAGQGARLYRTGDLACWLPDGNIGYLGRIDDQVKLRGYRIELGEIENVLLQHPDIREAVALVKTDAGGNKRLIGYIAGEQLPAREEVAAFLRERLPEYMVPSLFIILDTMPLTPNGKVDKKALPEPDNTVFASEAYVAPANETEQQLADIWQSLLGVQQVGIYDNFFELGGDSIITIQVVSRARRAGYDLHPSDLFKHQTIAGLSALLISKQQGATSQGEQGLLTGNSGLLPIQQWYFDHTANTTGETHFNQGILLEVDKGIDIPVLEWAVSELLRYHDALRFVYSQDENGWQQTYGIHEGILEVADLRTTAQSALAEKITALGDHYQRSLYIEQGITVRTVFIQTPAQEERNRLLIVIHHLAVDGVSWRILLEDLELLLKNDSRRKGAELLGPKSYSYRQWYNTLADYGQRNRLQTQLGYWKEAAESYTPLVTDKQFDGIITVTDTLNHVVRLNAGQTRRLLQEAPKAYHTEINDLLLSALAVTLAEWNQTAKVVVGLEGHGRESIATHADTSRTVGWFTSMYPLTLAVKHNNISILLKSVKEQLRSVPDKGLGYGVLKYINKETTLQGRDPWDVVFNYLGQTGNITAQEGVLRIAAESPGSAIGKDFSVIEKISIDGMVQEDELVLRWKYSSKHFNAAGIEKMAAAYITHLEALIEHCVAQLTSLPTPSDFGLGKEVSVEELDQFLDAAPDGVPRRARIDGLYRLTGLQEAMLFHGLYDENSGAYMEQFACDLLQLNEAAFVQSWNLLLQRHTALRSSFHYDEFSIPVQCVYKDVQLPVTVLDYRNMTKAEQQQALQAYATADRNNGFDFREAPLMRLALVRLEENRHRMLWTSHHILFDGWSLPLILEGLLRIYESVVKQTVLPAVKEDRYENYVRYLEHRDREEEETFWRNYLKDASEATLLPFIGATEERNSGTGTYYQEHFELDTLTTSEINRFAQRHRITPNTLMQGVWAYLLYRYTGRRDVAYGTTVSGRPEGLPGVEQAVGMYINTLPLYAQIVPGKPVAEWLQELQASQLQCREYQYTPLDDIQRWTGISGDWFDSLLVYENYPVSKVLETQEWPVQIENVAVHEQTNLPLEILVAVSDTIRVTLRYNADLLGESYVQAIGRHFEQVLIQMTGSDNATLQQLEMLPAAEYQYLTQDLNHKKADFPQGKTIITLLREMAFRMPDATAIIFEAEELTYRTLEEKSNQLANYLQNLGVRKDMPVPICIDRSMEMLVGILGIMKAGGAYVPIDPAYPVERTTFLLQDVKAEIVVSNVRLKQKMESAASVQVIVLDDREDELYLRPLTPPALGPSPGDLAYIIYTSGSTGTPKGVLIEHRGMLNHLYAKIHDLHVSHRSVIAYTASYTFDISVWQMFSALLCGGTTIVYPDEVILNPENLIRSVERQQVTILELVPSYLAAVLQEDIPAQLEQLEFLMVTGEAVTQQVLAQWFTHPHYSRIPVVNAYGPTEASDDICHYFMYETPTQSNIPLGYPVQNLNIYVTSEDMQLCPVGVPGEICVSGVGVGRGYLNRPELTAEKFINDPFITGMTVRMYRTGDLGRWLPDGSLEYLGRIDDQVKVRGYRVELGEIEHALQQHEQIQQAVVVARPDRRGHKQLVGYVVTAADFDRDSVQALLKSRLPEYMVPSLLITLDKLPLTANGKVDRKALPSPEDIQELSSQTYIPPRNETEALLVEVWQDLLGLEKIGVQDNFFELGGHSLQVIRLLSTVRKKFQVEVAVRTFFQLATIEQLARYVKVNQEDTTDDDEDLETITL</sequence>
<dbReference type="CDD" id="cd12117">
    <property type="entry name" value="A_NRPS_Srf_like"/>
    <property type="match status" value="1"/>
</dbReference>
<dbReference type="Pfam" id="PF00501">
    <property type="entry name" value="AMP-binding"/>
    <property type="match status" value="4"/>
</dbReference>
<evidence type="ECO:0000259" key="7">
    <source>
        <dbReference type="PROSITE" id="PS50075"/>
    </source>
</evidence>
<dbReference type="InterPro" id="IPR025110">
    <property type="entry name" value="AMP-bd_C"/>
</dbReference>
<dbReference type="InterPro" id="IPR036736">
    <property type="entry name" value="ACP-like_sf"/>
</dbReference>
<dbReference type="SUPFAM" id="SSF52777">
    <property type="entry name" value="CoA-dependent acyltransferases"/>
    <property type="match status" value="12"/>
</dbReference>
<dbReference type="CDD" id="cd19543">
    <property type="entry name" value="DCL_NRPS"/>
    <property type="match status" value="2"/>
</dbReference>
<dbReference type="Gene3D" id="1.10.1200.10">
    <property type="entry name" value="ACP-like"/>
    <property type="match status" value="3"/>
</dbReference>
<organism evidence="8 9">
    <name type="scientific">Chitinophaga flava</name>
    <dbReference type="NCBI Taxonomy" id="2259036"/>
    <lineage>
        <taxon>Bacteria</taxon>
        <taxon>Pseudomonadati</taxon>
        <taxon>Bacteroidota</taxon>
        <taxon>Chitinophagia</taxon>
        <taxon>Chitinophagales</taxon>
        <taxon>Chitinophagaceae</taxon>
        <taxon>Chitinophaga</taxon>
    </lineage>
</organism>
<dbReference type="PANTHER" id="PTHR45527:SF1">
    <property type="entry name" value="FATTY ACID SYNTHASE"/>
    <property type="match status" value="1"/>
</dbReference>
<dbReference type="InterPro" id="IPR029058">
    <property type="entry name" value="AB_hydrolase_fold"/>
</dbReference>
<dbReference type="FunFam" id="2.30.38.10:FF:000001">
    <property type="entry name" value="Non-ribosomal peptide synthetase PvdI"/>
    <property type="match status" value="4"/>
</dbReference>
<dbReference type="Gene3D" id="3.40.50.1820">
    <property type="entry name" value="alpha/beta hydrolase"/>
    <property type="match status" value="1"/>
</dbReference>
<dbReference type="SUPFAM" id="SSF56801">
    <property type="entry name" value="Acetyl-CoA synthetase-like"/>
    <property type="match status" value="4"/>
</dbReference>
<dbReference type="Gene3D" id="2.30.38.10">
    <property type="entry name" value="Luciferase, Domain 3"/>
    <property type="match status" value="4"/>
</dbReference>
<dbReference type="Gene3D" id="3.30.559.10">
    <property type="entry name" value="Chloramphenicol acetyltransferase-like domain"/>
    <property type="match status" value="6"/>
</dbReference>
<feature type="domain" description="Carrier" evidence="7">
    <location>
        <begin position="3624"/>
        <end position="3698"/>
    </location>
</feature>
<keyword evidence="5" id="KW-0436">Ligase</keyword>
<dbReference type="Proteomes" id="UP000253410">
    <property type="component" value="Unassembled WGS sequence"/>
</dbReference>
<dbReference type="Pfam" id="PF00668">
    <property type="entry name" value="Condensation"/>
    <property type="match status" value="6"/>
</dbReference>
<dbReference type="PROSITE" id="PS50075">
    <property type="entry name" value="CARRIER"/>
    <property type="match status" value="4"/>
</dbReference>
<dbReference type="FunFam" id="3.40.50.12780:FF:000012">
    <property type="entry name" value="Non-ribosomal peptide synthetase"/>
    <property type="match status" value="4"/>
</dbReference>
<keyword evidence="9" id="KW-1185">Reference proteome</keyword>
<dbReference type="GO" id="GO:0031177">
    <property type="term" value="F:phosphopantetheine binding"/>
    <property type="evidence" value="ECO:0007669"/>
    <property type="project" value="InterPro"/>
</dbReference>
<feature type="domain" description="Carrier" evidence="7">
    <location>
        <begin position="2570"/>
        <end position="2645"/>
    </location>
</feature>
<evidence type="ECO:0000256" key="5">
    <source>
        <dbReference type="ARBA" id="ARBA00022598"/>
    </source>
</evidence>
<feature type="domain" description="Carrier" evidence="7">
    <location>
        <begin position="5156"/>
        <end position="5231"/>
    </location>
</feature>
<name>A0A365XX29_9BACT</name>
<dbReference type="NCBIfam" id="NF003417">
    <property type="entry name" value="PRK04813.1"/>
    <property type="match status" value="4"/>
</dbReference>
<dbReference type="InterPro" id="IPR001242">
    <property type="entry name" value="Condensation_dom"/>
</dbReference>
<evidence type="ECO:0000313" key="8">
    <source>
        <dbReference type="EMBL" id="RBL90135.1"/>
    </source>
</evidence>
<dbReference type="Gene3D" id="1.10.10.1830">
    <property type="entry name" value="Non-ribosomal peptide synthase, adenylation domain"/>
    <property type="match status" value="1"/>
</dbReference>
<dbReference type="NCBIfam" id="TIGR01720">
    <property type="entry name" value="NRPS-para261"/>
    <property type="match status" value="2"/>
</dbReference>
<dbReference type="FunFam" id="3.40.50.980:FF:000002">
    <property type="entry name" value="Enterobactin synthetase component F"/>
    <property type="match status" value="1"/>
</dbReference>
<evidence type="ECO:0000256" key="2">
    <source>
        <dbReference type="ARBA" id="ARBA00006432"/>
    </source>
</evidence>
<evidence type="ECO:0000313" key="9">
    <source>
        <dbReference type="Proteomes" id="UP000253410"/>
    </source>
</evidence>
<dbReference type="PROSITE" id="PS00455">
    <property type="entry name" value="AMP_BINDING"/>
    <property type="match status" value="4"/>
</dbReference>
<dbReference type="GO" id="GO:0016874">
    <property type="term" value="F:ligase activity"/>
    <property type="evidence" value="ECO:0007669"/>
    <property type="project" value="UniProtKB-KW"/>
</dbReference>
<dbReference type="InterPro" id="IPR045851">
    <property type="entry name" value="AMP-bd_C_sf"/>
</dbReference>
<dbReference type="FunFam" id="3.30.300.30:FF:000010">
    <property type="entry name" value="Enterobactin synthetase component F"/>
    <property type="match status" value="4"/>
</dbReference>
<dbReference type="PANTHER" id="PTHR45527">
    <property type="entry name" value="NONRIBOSOMAL PEPTIDE SYNTHETASE"/>
    <property type="match status" value="1"/>
</dbReference>
<dbReference type="InterPro" id="IPR020845">
    <property type="entry name" value="AMP-binding_CS"/>
</dbReference>
<dbReference type="CDD" id="cd19534">
    <property type="entry name" value="E_NRPS"/>
    <property type="match status" value="2"/>
</dbReference>
<dbReference type="RefSeq" id="WP_113618886.1">
    <property type="nucleotide sequence ID" value="NZ_QFFJ01000002.1"/>
</dbReference>
<dbReference type="Gene3D" id="3.30.300.30">
    <property type="match status" value="4"/>
</dbReference>
<evidence type="ECO:0000256" key="3">
    <source>
        <dbReference type="ARBA" id="ARBA00022450"/>
    </source>
</evidence>
<dbReference type="Pfam" id="PF13193">
    <property type="entry name" value="AMP-binding_C"/>
    <property type="match status" value="4"/>
</dbReference>
<keyword evidence="4" id="KW-0597">Phosphoprotein</keyword>
<dbReference type="InterPro" id="IPR009081">
    <property type="entry name" value="PP-bd_ACP"/>
</dbReference>
<dbReference type="InterPro" id="IPR000873">
    <property type="entry name" value="AMP-dep_synth/lig_dom"/>
</dbReference>
<dbReference type="InterPro" id="IPR020806">
    <property type="entry name" value="PKS_PP-bd"/>
</dbReference>
<dbReference type="Gene3D" id="3.40.50.980">
    <property type="match status" value="8"/>
</dbReference>
<dbReference type="InterPro" id="IPR010071">
    <property type="entry name" value="AA_adenyl_dom"/>
</dbReference>
<reference evidence="8 9" key="1">
    <citation type="submission" date="2018-05" db="EMBL/GenBank/DDBJ databases">
        <title>Chitinophaga sp. K3CV102501T nov., isolated from isolated from a monsoon evergreen broad-leaved forest soil.</title>
        <authorList>
            <person name="Lv Y."/>
        </authorList>
    </citation>
    <scope>NUCLEOTIDE SEQUENCE [LARGE SCALE GENOMIC DNA]</scope>
    <source>
        <strain evidence="8 9">GDMCC 1.1325</strain>
    </source>
</reference>
<dbReference type="InterPro" id="IPR044894">
    <property type="entry name" value="TubC_N_sf"/>
</dbReference>
<comment type="cofactor">
    <cofactor evidence="1">
        <name>pantetheine 4'-phosphate</name>
        <dbReference type="ChEBI" id="CHEBI:47942"/>
    </cofactor>
</comment>
<dbReference type="Gene3D" id="3.30.559.30">
    <property type="entry name" value="Nonribosomal peptide synthetase, condensation domain"/>
    <property type="match status" value="6"/>
</dbReference>
<evidence type="ECO:0000256" key="6">
    <source>
        <dbReference type="ARBA" id="ARBA00022737"/>
    </source>
</evidence>
<dbReference type="CDD" id="cd19531">
    <property type="entry name" value="LCL_NRPS-like"/>
    <property type="match status" value="2"/>
</dbReference>
<comment type="similarity">
    <text evidence="2">Belongs to the ATP-dependent AMP-binding enzyme family.</text>
</comment>
<dbReference type="InterPro" id="IPR006162">
    <property type="entry name" value="Ppantetheine_attach_site"/>
</dbReference>
<dbReference type="SMART" id="SM00823">
    <property type="entry name" value="PKS_PP"/>
    <property type="match status" value="4"/>
</dbReference>
<accession>A0A365XX29</accession>
<protein>
    <recommendedName>
        <fullName evidence="7">Carrier domain-containing protein</fullName>
    </recommendedName>
</protein>
<evidence type="ECO:0000256" key="1">
    <source>
        <dbReference type="ARBA" id="ARBA00001957"/>
    </source>
</evidence>
<dbReference type="Pfam" id="PF00550">
    <property type="entry name" value="PP-binding"/>
    <property type="match status" value="4"/>
</dbReference>
<keyword evidence="3" id="KW-0596">Phosphopantetheine</keyword>
<dbReference type="GO" id="GO:0005737">
    <property type="term" value="C:cytoplasm"/>
    <property type="evidence" value="ECO:0007669"/>
    <property type="project" value="TreeGrafter"/>
</dbReference>
<dbReference type="SUPFAM" id="SSF47336">
    <property type="entry name" value="ACP-like"/>
    <property type="match status" value="4"/>
</dbReference>
<dbReference type="NCBIfam" id="NF004282">
    <property type="entry name" value="PRK05691.1"/>
    <property type="match status" value="4"/>
</dbReference>
<dbReference type="GO" id="GO:0043041">
    <property type="term" value="P:amino acid activation for nonribosomal peptide biosynthetic process"/>
    <property type="evidence" value="ECO:0007669"/>
    <property type="project" value="TreeGrafter"/>
</dbReference>
<comment type="caution">
    <text evidence="8">The sequence shown here is derived from an EMBL/GenBank/DDBJ whole genome shotgun (WGS) entry which is preliminary data.</text>
</comment>
<dbReference type="FunFam" id="3.40.50.980:FF:000001">
    <property type="entry name" value="Non-ribosomal peptide synthetase"/>
    <property type="match status" value="4"/>
</dbReference>
<evidence type="ECO:0000256" key="4">
    <source>
        <dbReference type="ARBA" id="ARBA00022553"/>
    </source>
</evidence>
<dbReference type="FunFam" id="1.10.1200.10:FF:000005">
    <property type="entry name" value="Nonribosomal peptide synthetase 1"/>
    <property type="match status" value="4"/>
</dbReference>
<dbReference type="CDD" id="cd05930">
    <property type="entry name" value="A_NRPS"/>
    <property type="match status" value="3"/>
</dbReference>
<gene>
    <name evidence="8" type="ORF">DF182_27085</name>
</gene>
<dbReference type="EMBL" id="QFFJ01000002">
    <property type="protein sequence ID" value="RBL90135.1"/>
    <property type="molecule type" value="Genomic_DNA"/>
</dbReference>
<proteinExistence type="inferred from homology"/>
<keyword evidence="6" id="KW-0677">Repeat</keyword>
<dbReference type="PROSITE" id="PS00012">
    <property type="entry name" value="PHOSPHOPANTETHEINE"/>
    <property type="match status" value="4"/>
</dbReference>
<dbReference type="InterPro" id="IPR023213">
    <property type="entry name" value="CAT-like_dom_sf"/>
</dbReference>
<dbReference type="NCBIfam" id="TIGR01733">
    <property type="entry name" value="AA-adenyl-dom"/>
    <property type="match status" value="4"/>
</dbReference>
<dbReference type="GO" id="GO:0044550">
    <property type="term" value="P:secondary metabolite biosynthetic process"/>
    <property type="evidence" value="ECO:0007669"/>
    <property type="project" value="UniProtKB-ARBA"/>
</dbReference>
<feature type="domain" description="Carrier" evidence="7">
    <location>
        <begin position="1043"/>
        <end position="1117"/>
    </location>
</feature>
<dbReference type="FunFam" id="3.30.559.30:FF:000001">
    <property type="entry name" value="Non-ribosomal peptide synthetase"/>
    <property type="match status" value="1"/>
</dbReference>